<proteinExistence type="predicted"/>
<evidence type="ECO:0000313" key="3">
    <source>
        <dbReference type="EMBL" id="MBU5483652.1"/>
    </source>
</evidence>
<reference evidence="3 4" key="1">
    <citation type="submission" date="2021-06" db="EMBL/GenBank/DDBJ databases">
        <authorList>
            <person name="Sun Q."/>
            <person name="Li D."/>
        </authorList>
    </citation>
    <scope>NUCLEOTIDE SEQUENCE [LARGE SCALE GENOMIC DNA]</scope>
    <source>
        <strain evidence="3 4">MSJ-11</strain>
    </source>
</reference>
<dbReference type="InterPro" id="IPR001296">
    <property type="entry name" value="Glyco_trans_1"/>
</dbReference>
<comment type="caution">
    <text evidence="3">The sequence shown here is derived from an EMBL/GenBank/DDBJ whole genome shotgun (WGS) entry which is preliminary data.</text>
</comment>
<evidence type="ECO:0000256" key="1">
    <source>
        <dbReference type="ARBA" id="ARBA00022679"/>
    </source>
</evidence>
<dbReference type="PANTHER" id="PTHR46401">
    <property type="entry name" value="GLYCOSYLTRANSFERASE WBBK-RELATED"/>
    <property type="match status" value="1"/>
</dbReference>
<protein>
    <submittedName>
        <fullName evidence="3">Glycosyltransferase</fullName>
    </submittedName>
</protein>
<evidence type="ECO:0000313" key="4">
    <source>
        <dbReference type="Proteomes" id="UP000726170"/>
    </source>
</evidence>
<keyword evidence="1" id="KW-0808">Transferase</keyword>
<evidence type="ECO:0000259" key="2">
    <source>
        <dbReference type="Pfam" id="PF00534"/>
    </source>
</evidence>
<feature type="domain" description="Glycosyl transferase family 1" evidence="2">
    <location>
        <begin position="164"/>
        <end position="299"/>
    </location>
</feature>
<dbReference type="Pfam" id="PF00534">
    <property type="entry name" value="Glycos_transf_1"/>
    <property type="match status" value="1"/>
</dbReference>
<sequence length="328" mass="38687">MRILYCIRNDYLINFAGDSMQAIKYAEYLRKKGVIVDFNNGDIQDYSSYDIVHLFNLTRMGETYKYYKVGRLYNKPMVISPIYWNLKKYYKNIKDNESIKLWNKCNNYRFEILKGCKGIYPNSKLEGELLRKDFDKNIRYNVVYNGFDFQGDMGNIYDFKERYNLKNYILCVGRICNRKNQLALAKICNELNKPLVLIGSINDEKYYNECMKYDNVVYLGFMDSNNLRSAYRYAELHVLPSFIETPGLSSIEAVVNGCNIVTTSEGSAEEYFKDMAIYCNPYDEKTIKEGIEKGLKKTKSNILKDHILNNYNWEKCIDKLYESYMEIV</sequence>
<name>A0ABS6EFV9_9CLOT</name>
<gene>
    <name evidence="3" type="ORF">KQI86_04870</name>
</gene>
<dbReference type="RefSeq" id="WP_216438012.1">
    <property type="nucleotide sequence ID" value="NZ_JAHLQF010000001.1"/>
</dbReference>
<accession>A0ABS6EFV9</accession>
<dbReference type="Proteomes" id="UP000726170">
    <property type="component" value="Unassembled WGS sequence"/>
</dbReference>
<keyword evidence="4" id="KW-1185">Reference proteome</keyword>
<dbReference type="PANTHER" id="PTHR46401:SF2">
    <property type="entry name" value="GLYCOSYLTRANSFERASE WBBK-RELATED"/>
    <property type="match status" value="1"/>
</dbReference>
<dbReference type="EMBL" id="JAHLQF010000001">
    <property type="protein sequence ID" value="MBU5483652.1"/>
    <property type="molecule type" value="Genomic_DNA"/>
</dbReference>
<organism evidence="3 4">
    <name type="scientific">Clostridium mobile</name>
    <dbReference type="NCBI Taxonomy" id="2841512"/>
    <lineage>
        <taxon>Bacteria</taxon>
        <taxon>Bacillati</taxon>
        <taxon>Bacillota</taxon>
        <taxon>Clostridia</taxon>
        <taxon>Eubacteriales</taxon>
        <taxon>Clostridiaceae</taxon>
        <taxon>Clostridium</taxon>
    </lineage>
</organism>